<dbReference type="GO" id="GO:0005829">
    <property type="term" value="C:cytosol"/>
    <property type="evidence" value="ECO:0007669"/>
    <property type="project" value="TreeGrafter"/>
</dbReference>
<dbReference type="Pfam" id="PF01255">
    <property type="entry name" value="Prenyltransf"/>
    <property type="match status" value="1"/>
</dbReference>
<feature type="binding site" evidence="2">
    <location>
        <position position="37"/>
    </location>
    <ligand>
        <name>substrate</name>
    </ligand>
</feature>
<name>A0AA37SAA6_9GAMM</name>
<proteinExistence type="inferred from homology"/>
<dbReference type="Proteomes" id="UP001161389">
    <property type="component" value="Unassembled WGS sequence"/>
</dbReference>
<keyword evidence="4" id="KW-1185">Reference proteome</keyword>
<keyword evidence="1 2" id="KW-0808">Transferase</keyword>
<evidence type="ECO:0000313" key="4">
    <source>
        <dbReference type="Proteomes" id="UP001161389"/>
    </source>
</evidence>
<dbReference type="PANTHER" id="PTHR10291:SF0">
    <property type="entry name" value="DEHYDRODOLICHYL DIPHOSPHATE SYNTHASE 2"/>
    <property type="match status" value="1"/>
</dbReference>
<comment type="similarity">
    <text evidence="2">Belongs to the UPP synthase family.</text>
</comment>
<dbReference type="Gene3D" id="3.40.1180.10">
    <property type="entry name" value="Decaprenyl diphosphate synthase-like"/>
    <property type="match status" value="1"/>
</dbReference>
<dbReference type="CDD" id="cd00475">
    <property type="entry name" value="Cis_IPPS"/>
    <property type="match status" value="1"/>
</dbReference>
<keyword evidence="2" id="KW-0573">Peptidoglycan synthesis</keyword>
<accession>A0AA37SAA6</accession>
<gene>
    <name evidence="2 3" type="primary">uppS</name>
    <name evidence="3" type="ORF">GCM10007876_16540</name>
</gene>
<feature type="active site" evidence="2">
    <location>
        <position position="24"/>
    </location>
</feature>
<dbReference type="FunFam" id="3.40.1180.10:FF:000001">
    <property type="entry name" value="(2E,6E)-farnesyl-diphosphate-specific ditrans,polycis-undecaprenyl-diphosphate synthase"/>
    <property type="match status" value="1"/>
</dbReference>
<sequence>MSQTMSSDIAASATVPNHIAIIMDGNNRWAKKRHLPKLAGHKAGLDAVRNVVETCLKHDVQYLTLFAFSSENWNRPEDEVKGLMSLFLMALKNEVRKLHRNNIRLRVMGDKTRFSETLQAHIQEAEEKTANNDAMTLVIAANYGGEWDIVNAAQRCAEDVKKGKIESHQISRDYFEQYIGLPDVPAPDLYIRTGGETRVSNFMLWQAAYSELYFSDLYWPDFQEEALLAAIADFSRRQRRYGMTSEQVESKS</sequence>
<dbReference type="GO" id="GO:0000287">
    <property type="term" value="F:magnesium ion binding"/>
    <property type="evidence" value="ECO:0007669"/>
    <property type="project" value="UniProtKB-UniRule"/>
</dbReference>
<protein>
    <recommendedName>
        <fullName evidence="2">Ditrans,polycis-undecaprenyl-diphosphate synthase ((2E,6E)-farnesyl-diphosphate specific)</fullName>
        <ecNumber evidence="2">2.5.1.31</ecNumber>
    </recommendedName>
    <alternativeName>
        <fullName evidence="2">Ditrans,polycis-undecaprenylcistransferase</fullName>
    </alternativeName>
    <alternativeName>
        <fullName evidence="2">Undecaprenyl diphosphate synthase</fullName>
        <shortName evidence="2">UDS</shortName>
    </alternativeName>
    <alternativeName>
        <fullName evidence="2">Undecaprenyl pyrophosphate synthase</fullName>
        <shortName evidence="2">UPP synthase</shortName>
    </alternativeName>
</protein>
<dbReference type="PANTHER" id="PTHR10291">
    <property type="entry name" value="DEHYDRODOLICHYL DIPHOSPHATE SYNTHASE FAMILY MEMBER"/>
    <property type="match status" value="1"/>
</dbReference>
<comment type="cofactor">
    <cofactor evidence="2">
        <name>Mg(2+)</name>
        <dbReference type="ChEBI" id="CHEBI:18420"/>
    </cofactor>
    <text evidence="2">Binds 2 magnesium ions per subunit.</text>
</comment>
<evidence type="ECO:0000256" key="2">
    <source>
        <dbReference type="HAMAP-Rule" id="MF_01139"/>
    </source>
</evidence>
<dbReference type="AlphaFoldDB" id="A0AA37SAA6"/>
<dbReference type="InterPro" id="IPR036424">
    <property type="entry name" value="UPP_synth-like_sf"/>
</dbReference>
<dbReference type="GO" id="GO:0071555">
    <property type="term" value="P:cell wall organization"/>
    <property type="evidence" value="ECO:0007669"/>
    <property type="project" value="UniProtKB-KW"/>
</dbReference>
<reference evidence="3" key="1">
    <citation type="journal article" date="2014" name="Int. J. Syst. Evol. Microbiol.">
        <title>Complete genome sequence of Corynebacterium casei LMG S-19264T (=DSM 44701T), isolated from a smear-ripened cheese.</title>
        <authorList>
            <consortium name="US DOE Joint Genome Institute (JGI-PGF)"/>
            <person name="Walter F."/>
            <person name="Albersmeier A."/>
            <person name="Kalinowski J."/>
            <person name="Ruckert C."/>
        </authorList>
    </citation>
    <scope>NUCLEOTIDE SEQUENCE</scope>
    <source>
        <strain evidence="3">NBRC 110071</strain>
    </source>
</reference>
<feature type="binding site" evidence="2">
    <location>
        <position position="41"/>
    </location>
    <ligand>
        <name>substrate</name>
    </ligand>
</feature>
<dbReference type="SUPFAM" id="SSF64005">
    <property type="entry name" value="Undecaprenyl diphosphate synthase"/>
    <property type="match status" value="1"/>
</dbReference>
<comment type="subunit">
    <text evidence="2">Homodimer.</text>
</comment>
<evidence type="ECO:0000313" key="3">
    <source>
        <dbReference type="EMBL" id="GLQ31175.1"/>
    </source>
</evidence>
<dbReference type="GO" id="GO:0009252">
    <property type="term" value="P:peptidoglycan biosynthetic process"/>
    <property type="evidence" value="ECO:0007669"/>
    <property type="project" value="UniProtKB-UniRule"/>
</dbReference>
<feature type="active site" description="Proton acceptor" evidence="2">
    <location>
        <position position="72"/>
    </location>
</feature>
<keyword evidence="2" id="KW-0133">Cell shape</keyword>
<feature type="binding site" evidence="2">
    <location>
        <position position="75"/>
    </location>
    <ligand>
        <name>substrate</name>
    </ligand>
</feature>
<dbReference type="NCBIfam" id="TIGR00055">
    <property type="entry name" value="uppS"/>
    <property type="match status" value="1"/>
</dbReference>
<dbReference type="GO" id="GO:0016094">
    <property type="term" value="P:polyprenol biosynthetic process"/>
    <property type="evidence" value="ECO:0007669"/>
    <property type="project" value="TreeGrafter"/>
</dbReference>
<feature type="binding site" evidence="2">
    <location>
        <begin position="69"/>
        <end position="71"/>
    </location>
    <ligand>
        <name>substrate</name>
    </ligand>
</feature>
<dbReference type="GO" id="GO:0008834">
    <property type="term" value="F:ditrans,polycis-undecaprenyl-diphosphate synthase [(2E,6E)-farnesyl-diphosphate specific] activity"/>
    <property type="evidence" value="ECO:0007669"/>
    <property type="project" value="UniProtKB-UniRule"/>
</dbReference>
<dbReference type="GO" id="GO:0008360">
    <property type="term" value="P:regulation of cell shape"/>
    <property type="evidence" value="ECO:0007669"/>
    <property type="project" value="UniProtKB-KW"/>
</dbReference>
<feature type="binding site" evidence="2">
    <location>
        <begin position="25"/>
        <end position="28"/>
    </location>
    <ligand>
        <name>substrate</name>
    </ligand>
</feature>
<dbReference type="EC" id="2.5.1.31" evidence="2"/>
<organism evidence="3 4">
    <name type="scientific">Litoribrevibacter albus</name>
    <dbReference type="NCBI Taxonomy" id="1473156"/>
    <lineage>
        <taxon>Bacteria</taxon>
        <taxon>Pseudomonadati</taxon>
        <taxon>Pseudomonadota</taxon>
        <taxon>Gammaproteobacteria</taxon>
        <taxon>Oceanospirillales</taxon>
        <taxon>Oceanospirillaceae</taxon>
        <taxon>Litoribrevibacter</taxon>
    </lineage>
</organism>
<comment type="catalytic activity">
    <reaction evidence="2">
        <text>8 isopentenyl diphosphate + (2E,6E)-farnesyl diphosphate = di-trans,octa-cis-undecaprenyl diphosphate + 8 diphosphate</text>
        <dbReference type="Rhea" id="RHEA:27551"/>
        <dbReference type="ChEBI" id="CHEBI:33019"/>
        <dbReference type="ChEBI" id="CHEBI:58405"/>
        <dbReference type="ChEBI" id="CHEBI:128769"/>
        <dbReference type="ChEBI" id="CHEBI:175763"/>
        <dbReference type="EC" id="2.5.1.31"/>
    </reaction>
</comment>
<keyword evidence="2" id="KW-0460">Magnesium</keyword>
<keyword evidence="2" id="KW-0479">Metal-binding</keyword>
<feature type="binding site" evidence="2">
    <location>
        <position position="24"/>
    </location>
    <ligand>
        <name>Mg(2+)</name>
        <dbReference type="ChEBI" id="CHEBI:18420"/>
    </ligand>
</feature>
<feature type="binding site" evidence="2">
    <location>
        <position position="192"/>
    </location>
    <ligand>
        <name>substrate</name>
    </ligand>
</feature>
<comment type="caution">
    <text evidence="3">The sequence shown here is derived from an EMBL/GenBank/DDBJ whole genome shotgun (WGS) entry which is preliminary data.</text>
</comment>
<dbReference type="InterPro" id="IPR001441">
    <property type="entry name" value="UPP_synth-like"/>
</dbReference>
<keyword evidence="2" id="KW-0961">Cell wall biogenesis/degradation</keyword>
<feature type="binding site" evidence="2">
    <location>
        <position position="73"/>
    </location>
    <ligand>
        <name>substrate</name>
    </ligand>
</feature>
<comment type="function">
    <text evidence="2">Catalyzes the sequential condensation of isopentenyl diphosphate (IPP) with (2E,6E)-farnesyl diphosphate (E,E-FPP) to yield (2Z,6Z,10Z,14Z,18Z,22Z,26Z,30Z,34E,38E)-undecaprenyl diphosphate (di-trans,octa-cis-UPP). UPP is the precursor of glycosyl carrier lipid in the biosynthesis of bacterial cell wall polysaccharide components such as peptidoglycan and lipopolysaccharide.</text>
</comment>
<reference evidence="3" key="2">
    <citation type="submission" date="2023-01" db="EMBL/GenBank/DDBJ databases">
        <title>Draft genome sequence of Litoribrevibacter albus strain NBRC 110071.</title>
        <authorList>
            <person name="Sun Q."/>
            <person name="Mori K."/>
        </authorList>
    </citation>
    <scope>NUCLEOTIDE SEQUENCE</scope>
    <source>
        <strain evidence="3">NBRC 110071</strain>
    </source>
</reference>
<dbReference type="HAMAP" id="MF_01139">
    <property type="entry name" value="ISPT"/>
    <property type="match status" value="1"/>
</dbReference>
<feature type="binding site" evidence="2">
    <location>
        <position position="29"/>
    </location>
    <ligand>
        <name>substrate</name>
    </ligand>
</feature>
<feature type="binding site" evidence="2">
    <location>
        <begin position="198"/>
        <end position="200"/>
    </location>
    <ligand>
        <name>substrate</name>
    </ligand>
</feature>
<evidence type="ECO:0000256" key="1">
    <source>
        <dbReference type="ARBA" id="ARBA00022679"/>
    </source>
</evidence>
<feature type="binding site" evidence="2">
    <location>
        <position position="211"/>
    </location>
    <ligand>
        <name>Mg(2+)</name>
        <dbReference type="ChEBI" id="CHEBI:18420"/>
    </ligand>
</feature>
<dbReference type="NCBIfam" id="NF011405">
    <property type="entry name" value="PRK14830.1"/>
    <property type="match status" value="1"/>
</dbReference>
<dbReference type="EMBL" id="BSNM01000011">
    <property type="protein sequence ID" value="GLQ31175.1"/>
    <property type="molecule type" value="Genomic_DNA"/>
</dbReference>